<proteinExistence type="inferred from homology"/>
<evidence type="ECO:0000256" key="2">
    <source>
        <dbReference type="ARBA" id="ARBA00022737"/>
    </source>
</evidence>
<dbReference type="CDD" id="cd03221">
    <property type="entry name" value="ABCF_EF-3"/>
    <property type="match status" value="2"/>
</dbReference>
<evidence type="ECO:0000256" key="3">
    <source>
        <dbReference type="ARBA" id="ARBA00022741"/>
    </source>
</evidence>
<dbReference type="PROSITE" id="PS50893">
    <property type="entry name" value="ABC_TRANSPORTER_2"/>
    <property type="match status" value="2"/>
</dbReference>
<evidence type="ECO:0000256" key="4">
    <source>
        <dbReference type="ARBA" id="ARBA00022840"/>
    </source>
</evidence>
<keyword evidence="4 7" id="KW-0067">ATP-binding</keyword>
<dbReference type="SMART" id="SM00382">
    <property type="entry name" value="AAA"/>
    <property type="match status" value="2"/>
</dbReference>
<dbReference type="PANTHER" id="PTHR19211:SF6">
    <property type="entry name" value="BLL7188 PROTEIN"/>
    <property type="match status" value="1"/>
</dbReference>
<dbReference type="Proteomes" id="UP000438106">
    <property type="component" value="Unassembled WGS sequence"/>
</dbReference>
<sequence>MPSVTLAQLTYTGPDGQTLFSNLDLTFGPGRTGLVGRNGVGKTTLLRLIAGELTASSGAVTVAGRIGVLRQLVQPAADETVADLFGMRSGLALLERAMAGEADAEELAGADWTLEARLGEALSALELEASPQTLLSTLSGGQRTRAALAALVFDAPELILLDEPTNNLDAEGRGTVAEMLENWRGAAIVVSHDRNLLERMDAIVELTNVGATSYGGNWSFYRERKALELSAVQRELSQAERQVRDAARAAQLARERQDRRDAGGRRKAAKGDAPKILLGAMKRRAEATAGGLDRLATKQADAAHLQAAAARAKVEVLTPFAVKLAPSGLPAGKIVLRASALTGGHDPERPVIVDKSLEIIGPERVAVTGPNGVGKTTLLNLLTGALTPLGGVVEIGGPLSVLDQQVGLLRRDASILDNFRRLNPDSSTNDCRAVLAAFKFRNDAALQSVGSLSGGEVLRAGLACVLGGKTPPMLLALDEPTNHLDIDAIEVVEAGLRAYDGALLVISHDRAFLEAIGVTRRIALGRGAGGNGPCGLGAGPVLAPGGRIIAAARRRPRRGSRHWID</sequence>
<feature type="domain" description="ABC transporter" evidence="6">
    <location>
        <begin position="336"/>
        <end position="551"/>
    </location>
</feature>
<dbReference type="Pfam" id="PF00005">
    <property type="entry name" value="ABC_tran"/>
    <property type="match status" value="2"/>
</dbReference>
<keyword evidence="8" id="KW-1185">Reference proteome</keyword>
<evidence type="ECO:0000313" key="7">
    <source>
        <dbReference type="EMBL" id="MVS98789.1"/>
    </source>
</evidence>
<comment type="similarity">
    <text evidence="1">Belongs to the ABC transporter superfamily.</text>
</comment>
<reference evidence="7 8" key="1">
    <citation type="submission" date="2019-12" db="EMBL/GenBank/DDBJ databases">
        <title>Devosia maris sp. nov., isolated from the deep seawater.</title>
        <authorList>
            <person name="Liu Y."/>
        </authorList>
    </citation>
    <scope>NUCLEOTIDE SEQUENCE [LARGE SCALE GENOMIC DNA]</scope>
    <source>
        <strain evidence="7 8">L53-10-65</strain>
    </source>
</reference>
<dbReference type="EMBL" id="WQRF01000001">
    <property type="protein sequence ID" value="MVS98789.1"/>
    <property type="molecule type" value="Genomic_DNA"/>
</dbReference>
<keyword evidence="2" id="KW-0677">Repeat</keyword>
<comment type="caution">
    <text evidence="7">The sequence shown here is derived from an EMBL/GenBank/DDBJ whole genome shotgun (WGS) entry which is preliminary data.</text>
</comment>
<dbReference type="SUPFAM" id="SSF52540">
    <property type="entry name" value="P-loop containing nucleoside triphosphate hydrolases"/>
    <property type="match status" value="2"/>
</dbReference>
<dbReference type="AlphaFoldDB" id="A0A7X3FQ91"/>
<feature type="domain" description="ABC transporter" evidence="6">
    <location>
        <begin position="4"/>
        <end position="234"/>
    </location>
</feature>
<evidence type="ECO:0000256" key="5">
    <source>
        <dbReference type="SAM" id="MobiDB-lite"/>
    </source>
</evidence>
<dbReference type="PROSITE" id="PS00211">
    <property type="entry name" value="ABC_TRANSPORTER_1"/>
    <property type="match status" value="1"/>
</dbReference>
<name>A0A7X3FQ91_9HYPH</name>
<dbReference type="PANTHER" id="PTHR19211">
    <property type="entry name" value="ATP-BINDING TRANSPORT PROTEIN-RELATED"/>
    <property type="match status" value="1"/>
</dbReference>
<dbReference type="InterPro" id="IPR027417">
    <property type="entry name" value="P-loop_NTPase"/>
</dbReference>
<keyword evidence="3" id="KW-0547">Nucleotide-binding</keyword>
<dbReference type="InterPro" id="IPR050611">
    <property type="entry name" value="ABCF"/>
</dbReference>
<evidence type="ECO:0000313" key="8">
    <source>
        <dbReference type="Proteomes" id="UP000438106"/>
    </source>
</evidence>
<dbReference type="Gene3D" id="3.40.50.300">
    <property type="entry name" value="P-loop containing nucleotide triphosphate hydrolases"/>
    <property type="match status" value="2"/>
</dbReference>
<feature type="region of interest" description="Disordered" evidence="5">
    <location>
        <begin position="251"/>
        <end position="270"/>
    </location>
</feature>
<protein>
    <submittedName>
        <fullName evidence="7">ATP-binding cassette domain-containing protein</fullName>
    </submittedName>
</protein>
<accession>A0A7X3FQ91</accession>
<organism evidence="7 8">
    <name type="scientific">Devosia marina</name>
    <dbReference type="NCBI Taxonomy" id="2683198"/>
    <lineage>
        <taxon>Bacteria</taxon>
        <taxon>Pseudomonadati</taxon>
        <taxon>Pseudomonadota</taxon>
        <taxon>Alphaproteobacteria</taxon>
        <taxon>Hyphomicrobiales</taxon>
        <taxon>Devosiaceae</taxon>
        <taxon>Devosia</taxon>
    </lineage>
</organism>
<dbReference type="GO" id="GO:0005524">
    <property type="term" value="F:ATP binding"/>
    <property type="evidence" value="ECO:0007669"/>
    <property type="project" value="UniProtKB-KW"/>
</dbReference>
<dbReference type="InterPro" id="IPR003593">
    <property type="entry name" value="AAA+_ATPase"/>
</dbReference>
<gene>
    <name evidence="7" type="ORF">GO014_07115</name>
</gene>
<dbReference type="FunFam" id="3.40.50.300:FF:001320">
    <property type="entry name" value="Heme ABC transporter ATP-binding protein"/>
    <property type="match status" value="1"/>
</dbReference>
<dbReference type="InterPro" id="IPR003439">
    <property type="entry name" value="ABC_transporter-like_ATP-bd"/>
</dbReference>
<dbReference type="GO" id="GO:0016887">
    <property type="term" value="F:ATP hydrolysis activity"/>
    <property type="evidence" value="ECO:0007669"/>
    <property type="project" value="InterPro"/>
</dbReference>
<evidence type="ECO:0000256" key="1">
    <source>
        <dbReference type="ARBA" id="ARBA00005417"/>
    </source>
</evidence>
<dbReference type="InterPro" id="IPR017871">
    <property type="entry name" value="ABC_transporter-like_CS"/>
</dbReference>
<evidence type="ECO:0000259" key="6">
    <source>
        <dbReference type="PROSITE" id="PS50893"/>
    </source>
</evidence>
<dbReference type="RefSeq" id="WP_157289646.1">
    <property type="nucleotide sequence ID" value="NZ_WQRF01000001.1"/>
</dbReference>